<dbReference type="Pfam" id="PF00668">
    <property type="entry name" value="Condensation"/>
    <property type="match status" value="3"/>
</dbReference>
<name>A0A7Y9H6W8_9ACTN</name>
<organism evidence="7 8">
    <name type="scientific">Streptomyces fulvorobeus</name>
    <dbReference type="NCBI Taxonomy" id="284028"/>
    <lineage>
        <taxon>Bacteria</taxon>
        <taxon>Bacillati</taxon>
        <taxon>Actinomycetota</taxon>
        <taxon>Actinomycetes</taxon>
        <taxon>Kitasatosporales</taxon>
        <taxon>Streptomycetaceae</taxon>
        <taxon>Streptomyces</taxon>
    </lineage>
</organism>
<dbReference type="InterPro" id="IPR009081">
    <property type="entry name" value="PP-bd_ACP"/>
</dbReference>
<dbReference type="InterPro" id="IPR020806">
    <property type="entry name" value="PKS_PP-bd"/>
</dbReference>
<dbReference type="FunFam" id="3.30.300.30:FF:000010">
    <property type="entry name" value="Enterobactin synthetase component F"/>
    <property type="match status" value="3"/>
</dbReference>
<dbReference type="InterPro" id="IPR020802">
    <property type="entry name" value="TesA-like"/>
</dbReference>
<dbReference type="Gene3D" id="2.30.38.10">
    <property type="entry name" value="Luciferase, Domain 3"/>
    <property type="match status" value="3"/>
</dbReference>
<dbReference type="PROSITE" id="PS00455">
    <property type="entry name" value="AMP_BINDING"/>
    <property type="match status" value="3"/>
</dbReference>
<dbReference type="SUPFAM" id="SSF56801">
    <property type="entry name" value="Acetyl-CoA synthetase-like"/>
    <property type="match status" value="3"/>
</dbReference>
<dbReference type="Gene3D" id="3.30.300.30">
    <property type="match status" value="3"/>
</dbReference>
<dbReference type="Pfam" id="PF00550">
    <property type="entry name" value="PP-binding"/>
    <property type="match status" value="4"/>
</dbReference>
<dbReference type="CDD" id="cd05930">
    <property type="entry name" value="A_NRPS"/>
    <property type="match status" value="1"/>
</dbReference>
<evidence type="ECO:0000313" key="8">
    <source>
        <dbReference type="Proteomes" id="UP000530403"/>
    </source>
</evidence>
<dbReference type="RefSeq" id="WP_179763846.1">
    <property type="nucleotide sequence ID" value="NZ_JACCCF010000001.1"/>
</dbReference>
<gene>
    <name evidence="7" type="ORF">HEB29_000033</name>
</gene>
<dbReference type="NCBIfam" id="TIGR01733">
    <property type="entry name" value="AA-adenyl-dom"/>
    <property type="match status" value="3"/>
</dbReference>
<feature type="compositionally biased region" description="Basic and acidic residues" evidence="5">
    <location>
        <begin position="3206"/>
        <end position="3219"/>
    </location>
</feature>
<keyword evidence="4" id="KW-0597">Phosphoprotein</keyword>
<dbReference type="SUPFAM" id="SSF53474">
    <property type="entry name" value="alpha/beta-Hydrolases"/>
    <property type="match status" value="1"/>
</dbReference>
<dbReference type="Gene3D" id="3.40.50.980">
    <property type="match status" value="6"/>
</dbReference>
<dbReference type="PROSITE" id="PS00012">
    <property type="entry name" value="PHOSPHOPANTETHEINE"/>
    <property type="match status" value="3"/>
</dbReference>
<dbReference type="PANTHER" id="PTHR45527:SF1">
    <property type="entry name" value="FATTY ACID SYNTHASE"/>
    <property type="match status" value="1"/>
</dbReference>
<accession>A0A7Y9H6W8</accession>
<dbReference type="FunFam" id="3.40.50.980:FF:000001">
    <property type="entry name" value="Non-ribosomal peptide synthetase"/>
    <property type="match status" value="3"/>
</dbReference>
<dbReference type="Gene3D" id="1.10.1200.10">
    <property type="entry name" value="ACP-like"/>
    <property type="match status" value="3"/>
</dbReference>
<dbReference type="InterPro" id="IPR023213">
    <property type="entry name" value="CAT-like_dom_sf"/>
</dbReference>
<dbReference type="InterPro" id="IPR029058">
    <property type="entry name" value="AB_hydrolase_fold"/>
</dbReference>
<dbReference type="InterPro" id="IPR025110">
    <property type="entry name" value="AMP-bd_C"/>
</dbReference>
<dbReference type="SMART" id="SM00824">
    <property type="entry name" value="PKS_TE"/>
    <property type="match status" value="1"/>
</dbReference>
<dbReference type="NCBIfam" id="NF003417">
    <property type="entry name" value="PRK04813.1"/>
    <property type="match status" value="3"/>
</dbReference>
<protein>
    <submittedName>
        <fullName evidence="7">Amino acid adenylation domain-containing protein</fullName>
    </submittedName>
</protein>
<dbReference type="Pfam" id="PF00501">
    <property type="entry name" value="AMP-binding"/>
    <property type="match status" value="3"/>
</dbReference>
<dbReference type="CDD" id="cd17652">
    <property type="entry name" value="A_NRPS_CmdD_like"/>
    <property type="match status" value="1"/>
</dbReference>
<evidence type="ECO:0000256" key="3">
    <source>
        <dbReference type="ARBA" id="ARBA00022450"/>
    </source>
</evidence>
<dbReference type="Gene3D" id="3.40.50.1820">
    <property type="entry name" value="alpha/beta hydrolase"/>
    <property type="match status" value="1"/>
</dbReference>
<dbReference type="InterPro" id="IPR000873">
    <property type="entry name" value="AMP-dep_synth/lig_dom"/>
</dbReference>
<evidence type="ECO:0000256" key="4">
    <source>
        <dbReference type="ARBA" id="ARBA00022553"/>
    </source>
</evidence>
<dbReference type="GO" id="GO:0031177">
    <property type="term" value="F:phosphopantetheine binding"/>
    <property type="evidence" value="ECO:0007669"/>
    <property type="project" value="InterPro"/>
</dbReference>
<dbReference type="InterPro" id="IPR036736">
    <property type="entry name" value="ACP-like_sf"/>
</dbReference>
<dbReference type="Pfam" id="PF13193">
    <property type="entry name" value="AMP-binding_C"/>
    <property type="match status" value="3"/>
</dbReference>
<evidence type="ECO:0000259" key="6">
    <source>
        <dbReference type="PROSITE" id="PS50075"/>
    </source>
</evidence>
<dbReference type="Gene3D" id="3.30.559.10">
    <property type="entry name" value="Chloramphenicol acetyltransferase-like domain"/>
    <property type="match status" value="3"/>
</dbReference>
<comment type="cofactor">
    <cofactor evidence="1">
        <name>pantetheine 4'-phosphate</name>
        <dbReference type="ChEBI" id="CHEBI:47942"/>
    </cofactor>
</comment>
<dbReference type="GO" id="GO:0017000">
    <property type="term" value="P:antibiotic biosynthetic process"/>
    <property type="evidence" value="ECO:0007669"/>
    <property type="project" value="UniProtKB-ARBA"/>
</dbReference>
<dbReference type="FunFam" id="1.10.1200.10:FF:000005">
    <property type="entry name" value="Nonribosomal peptide synthetase 1"/>
    <property type="match status" value="1"/>
</dbReference>
<dbReference type="PROSITE" id="PS50075">
    <property type="entry name" value="CARRIER"/>
    <property type="match status" value="4"/>
</dbReference>
<dbReference type="Pfam" id="PF00975">
    <property type="entry name" value="Thioesterase"/>
    <property type="match status" value="1"/>
</dbReference>
<comment type="similarity">
    <text evidence="2">Belongs to the ATP-dependent AMP-binding enzyme family.</text>
</comment>
<feature type="domain" description="Carrier" evidence="6">
    <location>
        <begin position="12"/>
        <end position="86"/>
    </location>
</feature>
<dbReference type="PANTHER" id="PTHR45527">
    <property type="entry name" value="NONRIBOSOMAL PEPTIDE SYNTHETASE"/>
    <property type="match status" value="1"/>
</dbReference>
<dbReference type="CDD" id="cd12117">
    <property type="entry name" value="A_NRPS_Srf_like"/>
    <property type="match status" value="1"/>
</dbReference>
<dbReference type="FunFam" id="2.30.38.10:FF:000001">
    <property type="entry name" value="Non-ribosomal peptide synthetase PvdI"/>
    <property type="match status" value="3"/>
</dbReference>
<dbReference type="GO" id="GO:0003824">
    <property type="term" value="F:catalytic activity"/>
    <property type="evidence" value="ECO:0007669"/>
    <property type="project" value="InterPro"/>
</dbReference>
<dbReference type="SMART" id="SM00823">
    <property type="entry name" value="PKS_PP"/>
    <property type="match status" value="4"/>
</dbReference>
<dbReference type="Proteomes" id="UP000530403">
    <property type="component" value="Unassembled WGS sequence"/>
</dbReference>
<dbReference type="CDD" id="cd19540">
    <property type="entry name" value="LCL_NRPS-like"/>
    <property type="match status" value="1"/>
</dbReference>
<dbReference type="GO" id="GO:0044550">
    <property type="term" value="P:secondary metabolite biosynthetic process"/>
    <property type="evidence" value="ECO:0007669"/>
    <property type="project" value="UniProtKB-ARBA"/>
</dbReference>
<dbReference type="SUPFAM" id="SSF52777">
    <property type="entry name" value="CoA-dependent acyltransferases"/>
    <property type="match status" value="6"/>
</dbReference>
<dbReference type="GO" id="GO:0043041">
    <property type="term" value="P:amino acid activation for nonribosomal peptide biosynthetic process"/>
    <property type="evidence" value="ECO:0007669"/>
    <property type="project" value="TreeGrafter"/>
</dbReference>
<evidence type="ECO:0000313" key="7">
    <source>
        <dbReference type="EMBL" id="NYE39022.1"/>
    </source>
</evidence>
<comment type="caution">
    <text evidence="7">The sequence shown here is derived from an EMBL/GenBank/DDBJ whole genome shotgun (WGS) entry which is preliminary data.</text>
</comment>
<keyword evidence="3" id="KW-0596">Phosphopantetheine</keyword>
<dbReference type="InterPro" id="IPR001242">
    <property type="entry name" value="Condensation_dom"/>
</dbReference>
<dbReference type="SUPFAM" id="SSF47336">
    <property type="entry name" value="ACP-like"/>
    <property type="match status" value="4"/>
</dbReference>
<feature type="domain" description="Carrier" evidence="6">
    <location>
        <begin position="3215"/>
        <end position="3290"/>
    </location>
</feature>
<dbReference type="EMBL" id="JACCCF010000001">
    <property type="protein sequence ID" value="NYE39022.1"/>
    <property type="molecule type" value="Genomic_DNA"/>
</dbReference>
<dbReference type="InterPro" id="IPR045851">
    <property type="entry name" value="AMP-bd_C_sf"/>
</dbReference>
<feature type="region of interest" description="Disordered" evidence="5">
    <location>
        <begin position="3191"/>
        <end position="3219"/>
    </location>
</feature>
<dbReference type="GO" id="GO:0008610">
    <property type="term" value="P:lipid biosynthetic process"/>
    <property type="evidence" value="ECO:0007669"/>
    <property type="project" value="UniProtKB-ARBA"/>
</dbReference>
<dbReference type="FunFam" id="3.40.50.12780:FF:000012">
    <property type="entry name" value="Non-ribosomal peptide synthetase"/>
    <property type="match status" value="1"/>
</dbReference>
<proteinExistence type="inferred from homology"/>
<reference evidence="7 8" key="1">
    <citation type="submission" date="2020-07" db="EMBL/GenBank/DDBJ databases">
        <title>Sequencing the genomes of 1000 actinobacteria strains.</title>
        <authorList>
            <person name="Klenk H.-P."/>
        </authorList>
    </citation>
    <scope>NUCLEOTIDE SEQUENCE [LARGE SCALE GENOMIC DNA]</scope>
    <source>
        <strain evidence="7 8">DSM 41455</strain>
    </source>
</reference>
<sequence>MAESSKSVASEASRKAREELLQALFAEVLSVAEVGADDDFFELGGDSVASIKLLAGASRAGLALEYKDVFEHRTVAELALAAREVRVEEAEPHGLGGVADPLMGMEAQERAELLGGFGPEAEVWPVTPLQEGLLFHAVYDRENADPYLMQRPLLITGALDVLRLREAFRGLLRRHPSLRAGFVTRRSGETAQVVPADVELPWRELDLRDLSEDERRKRVAELLRQDRLERFDPARPPLMRVTLVHLRGPRHLVLLSSHHILWDGWSTTRALTELWRLYEGRTDLHQAVPFSAYLSWLDRQDAEESLTAWDEALASLDEPTLVAPGADGVLTAPPERVVDELSKEMTTALLNVARGRGLTLNTVIQGVWALLLADLTGQRDVVFGATVSSRPPEVQGVEDIVGLLINNVPVRVRLDPAQPLGELLADIQRQQVALTPHHHIGLPAVQRRTGHSRLFDTSTVCQNSPRDSRSHQASGLELSGYDADEEQGFTHFPLSFEVYPGERLRIEISHRAEIFDADFTRRLANRAKRVFELVAIEPGRLTGQIDLLTETEHRLLDVWSGEDGADCEGTLPPLFEAQAAETPHDIAVVAGDQQLNFAELNERANRLAHALIAQGAGPDELVAVMLPRTADAVVAWLGVLKAGCAYLPIEPGWPADRIAALLADARPTAVLTDVCHTPPEGRPVLRIEDIGPGLPAHDPTDADRIRPLLPSHLSYVIHTSGSTGHPKGVALTHRGIVNMLQAQNDGYMRAAVEAAGGRRLRVALVSGFGFDAAWADLLRMVAGHELHLIGEELRKDAAALIDYSARHAVDSLSVTPLYANQLLAAGLLNRPGYRPHLISLGGDLVDEALWTELAAAEVPSYNFYGPTECTVDSTFSRIAGDVRTNIGRPVANARSYVLDTALRPVPPGAQGELYLAGPGLGRGYLNRAALTAGRFVASPFGPPGSRMYRTGDLVRWTEDGALEFLGRADDQVKIRGFRIEPGEVEAVLRTHPGVRDVAVVAREDRPRVKRLAAYIVSAGDEVVDVAELRVHVAARLPEYMMPTAFVTLDALPVTRTGKVDRRALPAPEFTGSGATRPPRDAREELLCGLLTDVLGVTDIGIDDDFFELGGDSITSIQFAVRAHREGLPISPRDVFERRTVAELALAAREVRVEEAEPHGLGGVADPLMGMEAQERAELLGGFGPEAEVWPVTPLQEGLLFHAVYDRENADPYTTQSPLDVTGALDVPRLREAFRGLLRRHPSLRAGFVTRRSGETAQVVPADVELPWRELDLRDLSEDERRKRVAELLRQDRLERFDPARPPLLRVTLISLTNHRHLLLLTSHHILWDGWSMTRVLAELWQMYEARTALPEAVPFSTYLSWLDRQDLDEGLAAWGEALAGLSEPSLVAPGMDASLPSLPGLVAGELGEAATTALVATARAHGLTPNTVVQGAWALLLASLTRQPDVVFGATVSGRPAEIPGVEDIVGLLINTIPVRVRLDPAQPLNELLAHIQRQQAALSPNHHIGLPAIQQQTGLGALFDTSTVFQNAPRSSQSYQATGLTISDHDADQQPPVAHYPLSLAVIPGPNWRVELGYRQDVYDAFTARQLYERLIRLLETFATDPARLTGQTELLSEAERTLVLRQPGRTRRPTPAGSVVDLFAAAVRRSPSAIAVECADTRLSYRELDERSDALAAELAALGVNAEGRVGVLLDRSAEVVVTVLAVAKAGAAYLGLDHRAPADRLRLMLTEADAEVLITDPTWRATAEQVHDGRLLTFGETGPEPTPGTAPHRPIHPDRLLYVMYTSGSTGVPKGVAARHRDVVALAFDGRFDGGAHDRVPMHSPMAFDASTYELWVPLLRGGTVIVIPPGDVDPRTLRRAITDHGLTAAFMTTGLFRIVATDAPDSLAGLREVWTGGEAVPADAVRAVIEACPGTSVIDVYGPTETTTFATAHVPLAAADEVPKHLPIGGPLDHTRAYVLDGWLRPVPVGTPGELYIAGAGLARCYVNRPGLTAERFVAEPFGLPGARMYRTGDLVRWDEEGSLIFVGRVDSQVKLRGFRIELAEVEAALAEHPSVRQAVTAVREDRPGDRRLIGYLVPAAGADAGTLAAEVTEFVRRRLPNYMVPSALVVLDELPMTTTTKVDRKALPAPEIGAAADGRGPRTVHEQVLCDLFAKVLGVERIGIDDDFFDLGGHSLLAMRLTSRVWSVLGVHLTIRALFEARTVARLVKRLHDRQPARPALRAAARPDRVPMSFEQRRLWFLSELDGGVAYNIPLALRLSGPVDADALREALADVADRHEVLRTVFPSADGEQRQRVLTGPAARPILRIVSTDRTSLDGKLAAAADEPFHLTRELPLRAELFRLAPTDHVLLLVIHHIACDEWSLEPMLRDLADAYAARLRGTAPNPPGLPVQYADYALWQRELLGGEDDPASLAARQLDHWRETLADIPGQLQLPFDHPRQPGAAPVAGIVRFSVPPQAAARLAAVARASDATLYMALQSAVAVVLSRSGSGLDIPLGTATYGRTDELLDGLVGFFAKTLVLRTDVSGNPTFVELLKRVRETDLAAFANQDVPFESLVEALNPERVPGANPLFQVSVSMQTGDWTELAFQDLEVEWQGVGPGLAPFDLSFVFQHVKQPDAADGTDDGAGEPIAASVRYRADLFDEATVEALAARLVRVIEEASAAAETRVGELNILTPEELRQTLFEWNDTAQSVPDATLPGLFAAQVARTPDATAVVFRDLELTYAELNRESNQLAHELIARGVGAEQLVALALPRSERLTLSMLAVLKAGAAYLPIDPGLPGDRIGFMLGDARPTCVISTGAVASTLPVDPGTEILVLDDESLARSLRQRPTDDPCDATRIRPLLPAHAAYVIYTSGSTGRPKGVVVSHTGVPSMVATQKVHLGLDCEARVLQFAPASFDASVWETWMALANGACLVVAPDSDRTAGPGLVDFVRTHGITHATLPPAVLLGTDFESDAAGVTLVTAGEACTSEVAEAARVFGRVINAYGPTESTVCATMHRLDPSDATVPIGRPLANTRVYVLDPILVPVPPGVPGELYIAGAGLARGYLNRPGLTAERFVADPYGAPGARMYRTGDLVSWSREGELVFLGRTDEQVKIRGFRIEPGEVVSVLTGHPAVSQAAAIAREDRPGDVRLVAYAVPASGVDPAGFDPAEARRFLAHRLPEFMVPAAVVVLDSLPLTPNGKLDRKALPAPDAGPSLRIDERPDERSASDRQTKILSQVFAQVLGLEQVGPDDAFFELGGHSLLAVRLITRVHALLGAEISIRTLFEAPTPAALAARLDDIPSDPFSNIIELQRDTGHGRPVFCIHPIGGLAWCYAALLPYLDRGQPVYGIQATESHGRFRAVESMAELAERYADLITSTYPDGPYIIMGWSLGGVLAYEVASRIEASGGQVDLVVMFDSRPYEKALVLGENTDAFVDWVANEVLSSGGTETVLGDRQSKALIDAALAISAILGPPVPVGYKGRVLSIAAAHSVATLGSAEAAWSQYLRKIEHHTVDAEHGSMMTKAAVDQLGPILQTALSELPGAGFSPHGPADNPPSG</sequence>
<evidence type="ECO:0000256" key="2">
    <source>
        <dbReference type="ARBA" id="ARBA00006432"/>
    </source>
</evidence>
<feature type="domain" description="Carrier" evidence="6">
    <location>
        <begin position="1077"/>
        <end position="1151"/>
    </location>
</feature>
<evidence type="ECO:0000256" key="1">
    <source>
        <dbReference type="ARBA" id="ARBA00001957"/>
    </source>
</evidence>
<dbReference type="Gene3D" id="3.30.559.30">
    <property type="entry name" value="Nonribosomal peptide synthetase, condensation domain"/>
    <property type="match status" value="3"/>
</dbReference>
<evidence type="ECO:0000256" key="5">
    <source>
        <dbReference type="SAM" id="MobiDB-lite"/>
    </source>
</evidence>
<feature type="domain" description="Carrier" evidence="6">
    <location>
        <begin position="2141"/>
        <end position="2216"/>
    </location>
</feature>
<dbReference type="InterPro" id="IPR006162">
    <property type="entry name" value="Ppantetheine_attach_site"/>
</dbReference>
<dbReference type="InterPro" id="IPR020845">
    <property type="entry name" value="AMP-binding_CS"/>
</dbReference>
<dbReference type="InterPro" id="IPR010071">
    <property type="entry name" value="AA_adenyl_dom"/>
</dbReference>
<dbReference type="GO" id="GO:0005829">
    <property type="term" value="C:cytosol"/>
    <property type="evidence" value="ECO:0007669"/>
    <property type="project" value="TreeGrafter"/>
</dbReference>
<dbReference type="InterPro" id="IPR001031">
    <property type="entry name" value="Thioesterase"/>
</dbReference>
<dbReference type="CDD" id="cd19543">
    <property type="entry name" value="DCL_NRPS"/>
    <property type="match status" value="2"/>
</dbReference>